<evidence type="ECO:0000313" key="3">
    <source>
        <dbReference type="Proteomes" id="UP000708148"/>
    </source>
</evidence>
<gene>
    <name evidence="2" type="ORF">OSTQU699_LOCUS9416</name>
</gene>
<reference evidence="2" key="1">
    <citation type="submission" date="2020-12" db="EMBL/GenBank/DDBJ databases">
        <authorList>
            <person name="Iha C."/>
        </authorList>
    </citation>
    <scope>NUCLEOTIDE SEQUENCE</scope>
</reference>
<proteinExistence type="predicted"/>
<keyword evidence="3" id="KW-1185">Reference proteome</keyword>
<feature type="compositionally biased region" description="Basic and acidic residues" evidence="1">
    <location>
        <begin position="14"/>
        <end position="29"/>
    </location>
</feature>
<organism evidence="2 3">
    <name type="scientific">Ostreobium quekettii</name>
    <dbReference type="NCBI Taxonomy" id="121088"/>
    <lineage>
        <taxon>Eukaryota</taxon>
        <taxon>Viridiplantae</taxon>
        <taxon>Chlorophyta</taxon>
        <taxon>core chlorophytes</taxon>
        <taxon>Ulvophyceae</taxon>
        <taxon>TCBD clade</taxon>
        <taxon>Bryopsidales</taxon>
        <taxon>Ostreobineae</taxon>
        <taxon>Ostreobiaceae</taxon>
        <taxon>Ostreobium</taxon>
    </lineage>
</organism>
<feature type="compositionally biased region" description="Polar residues" evidence="1">
    <location>
        <begin position="65"/>
        <end position="80"/>
    </location>
</feature>
<accession>A0A8S1JAF3</accession>
<dbReference type="AlphaFoldDB" id="A0A8S1JAF3"/>
<feature type="compositionally biased region" description="Low complexity" evidence="1">
    <location>
        <begin position="85"/>
        <end position="98"/>
    </location>
</feature>
<dbReference type="Proteomes" id="UP000708148">
    <property type="component" value="Unassembled WGS sequence"/>
</dbReference>
<feature type="compositionally biased region" description="Gly residues" evidence="1">
    <location>
        <begin position="158"/>
        <end position="169"/>
    </location>
</feature>
<comment type="caution">
    <text evidence="2">The sequence shown here is derived from an EMBL/GenBank/DDBJ whole genome shotgun (WGS) entry which is preliminary data.</text>
</comment>
<feature type="compositionally biased region" description="Low complexity" evidence="1">
    <location>
        <begin position="142"/>
        <end position="157"/>
    </location>
</feature>
<evidence type="ECO:0000313" key="2">
    <source>
        <dbReference type="EMBL" id="CAD7704059.1"/>
    </source>
</evidence>
<sequence length="191" mass="19378">MAARDSQGNGGDARAAREATTRPDARDVDTAANNDLAPLEEVGARGRADANAARGRVYDPRHSRSASFSPHVPQQATQVGYQPPRQARGLSRSRSAASGVPEHVALRLLTGGPFWDAVASGAAPSAFEGLLRATADPFQGLGRENSNGSSRSSASADGAGGRGGEGEGGFDQARTTGASAGACGDLSYIVS</sequence>
<name>A0A8S1JAF3_9CHLO</name>
<protein>
    <submittedName>
        <fullName evidence="2">Uncharacterized protein</fullName>
    </submittedName>
</protein>
<evidence type="ECO:0000256" key="1">
    <source>
        <dbReference type="SAM" id="MobiDB-lite"/>
    </source>
</evidence>
<dbReference type="EMBL" id="CAJHUC010002616">
    <property type="protein sequence ID" value="CAD7704059.1"/>
    <property type="molecule type" value="Genomic_DNA"/>
</dbReference>
<feature type="region of interest" description="Disordered" evidence="1">
    <location>
        <begin position="138"/>
        <end position="191"/>
    </location>
</feature>
<feature type="region of interest" description="Disordered" evidence="1">
    <location>
        <begin position="1"/>
        <end position="99"/>
    </location>
</feature>